<dbReference type="InterPro" id="IPR003961">
    <property type="entry name" value="FN3_dom"/>
</dbReference>
<evidence type="ECO:0000256" key="1">
    <source>
        <dbReference type="SAM" id="MobiDB-lite"/>
    </source>
</evidence>
<evidence type="ECO:0000259" key="5">
    <source>
        <dbReference type="Pfam" id="PF09294"/>
    </source>
</evidence>
<evidence type="ECO:0000259" key="4">
    <source>
        <dbReference type="Pfam" id="PF01108"/>
    </source>
</evidence>
<feature type="domain" description="Interferon/interleukin receptor" evidence="5">
    <location>
        <begin position="146"/>
        <end position="254"/>
    </location>
</feature>
<feature type="transmembrane region" description="Helical" evidence="2">
    <location>
        <begin position="264"/>
        <end position="287"/>
    </location>
</feature>
<dbReference type="PANTHER" id="PTHR20859:SF84">
    <property type="entry name" value="INTERFERON ALPHA_BETA RECEPTOR 2"/>
    <property type="match status" value="1"/>
</dbReference>
<dbReference type="AlphaFoldDB" id="V9KEI5"/>
<dbReference type="PANTHER" id="PTHR20859">
    <property type="entry name" value="INTERFERON/INTERLEUKIN RECEPTOR"/>
    <property type="match status" value="1"/>
</dbReference>
<dbReference type="Pfam" id="PF09294">
    <property type="entry name" value="Interfer-bind"/>
    <property type="match status" value="1"/>
</dbReference>
<dbReference type="GO" id="GO:0005886">
    <property type="term" value="C:plasma membrane"/>
    <property type="evidence" value="ECO:0007669"/>
    <property type="project" value="TreeGrafter"/>
</dbReference>
<reference evidence="6" key="1">
    <citation type="journal article" date="2014" name="Nature">
        <title>Elephant shark genome provides unique insights into gnathostome evolution.</title>
        <authorList>
            <consortium name="International Elephant Shark Genome Sequencing Consortium"/>
            <person name="Venkatesh B."/>
            <person name="Lee A.P."/>
            <person name="Ravi V."/>
            <person name="Maurya A.K."/>
            <person name="Lian M.M."/>
            <person name="Swann J.B."/>
            <person name="Ohta Y."/>
            <person name="Flajnik M.F."/>
            <person name="Sutoh Y."/>
            <person name="Kasahara M."/>
            <person name="Hoon S."/>
            <person name="Gangu V."/>
            <person name="Roy S.W."/>
            <person name="Irimia M."/>
            <person name="Korzh V."/>
            <person name="Kondrychyn I."/>
            <person name="Lim Z.W."/>
            <person name="Tay B.H."/>
            <person name="Tohari S."/>
            <person name="Kong K.W."/>
            <person name="Ho S."/>
            <person name="Lorente-Galdos B."/>
            <person name="Quilez J."/>
            <person name="Marques-Bonet T."/>
            <person name="Raney B.J."/>
            <person name="Ingham P.W."/>
            <person name="Tay A."/>
            <person name="Hillier L.W."/>
            <person name="Minx P."/>
            <person name="Boehm T."/>
            <person name="Wilson R.K."/>
            <person name="Brenner S."/>
            <person name="Warren W.C."/>
        </authorList>
    </citation>
    <scope>NUCLEOTIDE SEQUENCE</scope>
    <source>
        <tissue evidence="6">Liver</tissue>
    </source>
</reference>
<dbReference type="InterPro" id="IPR050650">
    <property type="entry name" value="Type-II_Cytokine-TF_Rcpt"/>
</dbReference>
<evidence type="ECO:0000313" key="6">
    <source>
        <dbReference type="EMBL" id="AFO96164.1"/>
    </source>
</evidence>
<sequence length="466" mass="52292">MFTADRMFEVLGLLYLHQLFSSGTADLPPPCNVSFVSENFQHALKWEAGDPGSVATNYTVEYMYFKTRAATIFSGNRDSVDISLPRGNGEVWQATQNCSHISTQMCNLTNEFGDFSAIFFVRVKAITEAEESNWTITEDFQPRRDTNLRPVNVHLVGSRGAFKINFDFATPPTIIKNGGIDSLLDIFGQWKYHIIIARNGTIEEHRDLQGSTDEQSVSKIVEDVEASTNYCVTIKIFSSNEKPSNPSEKRCIVTHPVMDSGESLWLWMLFSTCLLCIGLLIFIITLCKGGFLGCLTKYIPQSLSNLKQVSHVYNYSDVEENISNLDHVALNLNYLNENKMNIQEDNGTELISSDDEDGYEPHSLPVKFQKNADSENPVETDEASFKPFDDQPTDEFTEEFCTHPNDYRIVPTEAIHSECEGSETKSQVLTDPELSSSAAAGIDIVNISLCSVQIEDMDRFFGLRAF</sequence>
<organism evidence="6">
    <name type="scientific">Callorhinchus milii</name>
    <name type="common">Ghost shark</name>
    <dbReference type="NCBI Taxonomy" id="7868"/>
    <lineage>
        <taxon>Eukaryota</taxon>
        <taxon>Metazoa</taxon>
        <taxon>Chordata</taxon>
        <taxon>Craniata</taxon>
        <taxon>Vertebrata</taxon>
        <taxon>Chondrichthyes</taxon>
        <taxon>Holocephali</taxon>
        <taxon>Chimaeriformes</taxon>
        <taxon>Callorhinchidae</taxon>
        <taxon>Callorhinchus</taxon>
    </lineage>
</organism>
<feature type="region of interest" description="Disordered" evidence="1">
    <location>
        <begin position="372"/>
        <end position="391"/>
    </location>
</feature>
<protein>
    <submittedName>
        <fullName evidence="6">Interferon alpha/beta receptor 2</fullName>
    </submittedName>
</protein>
<keyword evidence="3" id="KW-0732">Signal</keyword>
<keyword evidence="2" id="KW-0472">Membrane</keyword>
<feature type="domain" description="Fibronectin type-III" evidence="4">
    <location>
        <begin position="12"/>
        <end position="134"/>
    </location>
</feature>
<dbReference type="Gene3D" id="2.60.40.10">
    <property type="entry name" value="Immunoglobulins"/>
    <property type="match status" value="1"/>
</dbReference>
<feature type="signal peptide" evidence="3">
    <location>
        <begin position="1"/>
        <end position="25"/>
    </location>
</feature>
<dbReference type="Pfam" id="PF01108">
    <property type="entry name" value="Tissue_fac"/>
    <property type="match status" value="1"/>
</dbReference>
<keyword evidence="2" id="KW-0812">Transmembrane</keyword>
<dbReference type="EMBL" id="JW863647">
    <property type="protein sequence ID" value="AFO96164.1"/>
    <property type="molecule type" value="mRNA"/>
</dbReference>
<dbReference type="GO" id="GO:0004896">
    <property type="term" value="F:cytokine receptor activity"/>
    <property type="evidence" value="ECO:0007669"/>
    <property type="project" value="TreeGrafter"/>
</dbReference>
<keyword evidence="2" id="KW-1133">Transmembrane helix</keyword>
<feature type="chain" id="PRO_5004777962" evidence="3">
    <location>
        <begin position="26"/>
        <end position="466"/>
    </location>
</feature>
<dbReference type="InterPro" id="IPR036116">
    <property type="entry name" value="FN3_sf"/>
</dbReference>
<dbReference type="InterPro" id="IPR013783">
    <property type="entry name" value="Ig-like_fold"/>
</dbReference>
<keyword evidence="6" id="KW-0675">Receptor</keyword>
<evidence type="ECO:0000256" key="3">
    <source>
        <dbReference type="SAM" id="SignalP"/>
    </source>
</evidence>
<evidence type="ECO:0000256" key="2">
    <source>
        <dbReference type="SAM" id="Phobius"/>
    </source>
</evidence>
<proteinExistence type="evidence at transcript level"/>
<name>V9KEI5_CALMI</name>
<dbReference type="SUPFAM" id="SSF49265">
    <property type="entry name" value="Fibronectin type III"/>
    <property type="match status" value="2"/>
</dbReference>
<accession>V9KEI5</accession>
<dbReference type="InterPro" id="IPR015373">
    <property type="entry name" value="Interferon/interleukin_rcp_dom"/>
</dbReference>